<evidence type="ECO:0000256" key="4">
    <source>
        <dbReference type="SAM" id="SignalP"/>
    </source>
</evidence>
<dbReference type="Gene3D" id="2.40.30.170">
    <property type="match status" value="1"/>
</dbReference>
<dbReference type="GO" id="GO:0022857">
    <property type="term" value="F:transmembrane transporter activity"/>
    <property type="evidence" value="ECO:0007669"/>
    <property type="project" value="InterPro"/>
</dbReference>
<evidence type="ECO:0000259" key="5">
    <source>
        <dbReference type="Pfam" id="PF25917"/>
    </source>
</evidence>
<evidence type="ECO:0000259" key="6">
    <source>
        <dbReference type="Pfam" id="PF25944"/>
    </source>
</evidence>
<evidence type="ECO:0000256" key="3">
    <source>
        <dbReference type="SAM" id="Coils"/>
    </source>
</evidence>
<comment type="subcellular location">
    <subcellularLocation>
        <location evidence="1">Cell envelope</location>
    </subcellularLocation>
</comment>
<dbReference type="InterPro" id="IPR058627">
    <property type="entry name" value="MdtA-like_C"/>
</dbReference>
<dbReference type="Gene3D" id="2.40.50.100">
    <property type="match status" value="1"/>
</dbReference>
<sequence length="394" mass="42967">MKIQRFMIIQPKSMLLGVACATLFACSGNRQTMQMGVPDYAVATVEPQSITLSTSRSGTFEGRQDIEIRPNVSGFITQVCVDEGATVKKGEVLFVIDPVQYEEAVNVARAAVEVAKASVNTNELTVANNKELRDANIISEYNYQMSVNVLAQAKAQLAQAEAELVNAEKNLSYTNVISPADGVIGKIPYRVGALVNSAITTPLTTVSDISQMYVYFSMTEKELLDLVRQDSTPGKIIEKMPEVSLVTADGRPYEEKGKITTISEVIDQATGSVRARATFANPQRLLRSGGNGMVIIPTTLNDVIVVPQKSTYELQDKRFVYVLNNESKAESREVKVYNLDDGKNFVIMSGLQPGERIVMEGVSTLRNGTQINPITEQEAQAKLNAVTGAAQQQK</sequence>
<dbReference type="InterPro" id="IPR058626">
    <property type="entry name" value="MdtA-like_b-barrel"/>
</dbReference>
<comment type="caution">
    <text evidence="8">The sequence shown here is derived from an EMBL/GenBank/DDBJ whole genome shotgun (WGS) entry which is preliminary data.</text>
</comment>
<name>A0A9D1UY27_9BACT</name>
<reference evidence="8" key="2">
    <citation type="submission" date="2021-04" db="EMBL/GenBank/DDBJ databases">
        <authorList>
            <person name="Gilroy R."/>
        </authorList>
    </citation>
    <scope>NUCLEOTIDE SEQUENCE</scope>
    <source>
        <strain evidence="8">23274</strain>
    </source>
</reference>
<dbReference type="GO" id="GO:0046677">
    <property type="term" value="P:response to antibiotic"/>
    <property type="evidence" value="ECO:0007669"/>
    <property type="project" value="TreeGrafter"/>
</dbReference>
<keyword evidence="4" id="KW-0732">Signal</keyword>
<feature type="domain" description="Multidrug resistance protein MdtA-like beta-barrel" evidence="6">
    <location>
        <begin position="212"/>
        <end position="289"/>
    </location>
</feature>
<dbReference type="Proteomes" id="UP000824202">
    <property type="component" value="Unassembled WGS sequence"/>
</dbReference>
<dbReference type="Gene3D" id="2.40.420.20">
    <property type="match status" value="1"/>
</dbReference>
<proteinExistence type="inferred from homology"/>
<gene>
    <name evidence="8" type="ORF">H9863_00435</name>
</gene>
<dbReference type="PANTHER" id="PTHR30158:SF23">
    <property type="entry name" value="MULTIDRUG RESISTANCE PROTEIN MEXA"/>
    <property type="match status" value="1"/>
</dbReference>
<dbReference type="NCBIfam" id="TIGR01730">
    <property type="entry name" value="RND_mfp"/>
    <property type="match status" value="1"/>
</dbReference>
<keyword evidence="3" id="KW-0175">Coiled coil</keyword>
<dbReference type="Pfam" id="PF25967">
    <property type="entry name" value="RND-MFP_C"/>
    <property type="match status" value="1"/>
</dbReference>
<evidence type="ECO:0000256" key="2">
    <source>
        <dbReference type="ARBA" id="ARBA00009477"/>
    </source>
</evidence>
<dbReference type="PROSITE" id="PS51257">
    <property type="entry name" value="PROKAR_LIPOPROTEIN"/>
    <property type="match status" value="1"/>
</dbReference>
<dbReference type="Gene3D" id="1.10.287.470">
    <property type="entry name" value="Helix hairpin bin"/>
    <property type="match status" value="1"/>
</dbReference>
<feature type="domain" description="Multidrug resistance protein MdtA-like C-terminal permuted SH3" evidence="7">
    <location>
        <begin position="302"/>
        <end position="362"/>
    </location>
</feature>
<feature type="coiled-coil region" evidence="3">
    <location>
        <begin position="143"/>
        <end position="170"/>
    </location>
</feature>
<dbReference type="Pfam" id="PF25917">
    <property type="entry name" value="BSH_RND"/>
    <property type="match status" value="1"/>
</dbReference>
<organism evidence="8 9">
    <name type="scientific">Candidatus Odoribacter faecigallinarum</name>
    <dbReference type="NCBI Taxonomy" id="2838706"/>
    <lineage>
        <taxon>Bacteria</taxon>
        <taxon>Pseudomonadati</taxon>
        <taxon>Bacteroidota</taxon>
        <taxon>Bacteroidia</taxon>
        <taxon>Bacteroidales</taxon>
        <taxon>Odoribacteraceae</taxon>
        <taxon>Odoribacter</taxon>
    </lineage>
</organism>
<dbReference type="EMBL" id="DXFT01000008">
    <property type="protein sequence ID" value="HIX02572.1"/>
    <property type="molecule type" value="Genomic_DNA"/>
</dbReference>
<dbReference type="InterPro" id="IPR006143">
    <property type="entry name" value="RND_pump_MFP"/>
</dbReference>
<accession>A0A9D1UY27</accession>
<feature type="signal peptide" evidence="4">
    <location>
        <begin position="1"/>
        <end position="25"/>
    </location>
</feature>
<evidence type="ECO:0000313" key="9">
    <source>
        <dbReference type="Proteomes" id="UP000824202"/>
    </source>
</evidence>
<dbReference type="InterPro" id="IPR058625">
    <property type="entry name" value="MdtA-like_BSH"/>
</dbReference>
<evidence type="ECO:0000313" key="8">
    <source>
        <dbReference type="EMBL" id="HIX02572.1"/>
    </source>
</evidence>
<dbReference type="GO" id="GO:0005886">
    <property type="term" value="C:plasma membrane"/>
    <property type="evidence" value="ECO:0007669"/>
    <property type="project" value="TreeGrafter"/>
</dbReference>
<feature type="domain" description="Multidrug resistance protein MdtA-like barrel-sandwich hybrid" evidence="5">
    <location>
        <begin position="66"/>
        <end position="206"/>
    </location>
</feature>
<evidence type="ECO:0000256" key="1">
    <source>
        <dbReference type="ARBA" id="ARBA00004196"/>
    </source>
</evidence>
<dbReference type="SUPFAM" id="SSF111369">
    <property type="entry name" value="HlyD-like secretion proteins"/>
    <property type="match status" value="1"/>
</dbReference>
<dbReference type="GO" id="GO:0030313">
    <property type="term" value="C:cell envelope"/>
    <property type="evidence" value="ECO:0007669"/>
    <property type="project" value="UniProtKB-SubCell"/>
</dbReference>
<comment type="similarity">
    <text evidence="2">Belongs to the membrane fusion protein (MFP) (TC 8.A.1) family.</text>
</comment>
<dbReference type="PANTHER" id="PTHR30158">
    <property type="entry name" value="ACRA/E-RELATED COMPONENT OF DRUG EFFLUX TRANSPORTER"/>
    <property type="match status" value="1"/>
</dbReference>
<reference evidence="8" key="1">
    <citation type="journal article" date="2021" name="PeerJ">
        <title>Extensive microbial diversity within the chicken gut microbiome revealed by metagenomics and culture.</title>
        <authorList>
            <person name="Gilroy R."/>
            <person name="Ravi A."/>
            <person name="Getino M."/>
            <person name="Pursley I."/>
            <person name="Horton D.L."/>
            <person name="Alikhan N.F."/>
            <person name="Baker D."/>
            <person name="Gharbi K."/>
            <person name="Hall N."/>
            <person name="Watson M."/>
            <person name="Adriaenssens E.M."/>
            <person name="Foster-Nyarko E."/>
            <person name="Jarju S."/>
            <person name="Secka A."/>
            <person name="Antonio M."/>
            <person name="Oren A."/>
            <person name="Chaudhuri R.R."/>
            <person name="La Ragione R."/>
            <person name="Hildebrand F."/>
            <person name="Pallen M.J."/>
        </authorList>
    </citation>
    <scope>NUCLEOTIDE SEQUENCE</scope>
    <source>
        <strain evidence="8">23274</strain>
    </source>
</reference>
<dbReference type="Pfam" id="PF25944">
    <property type="entry name" value="Beta-barrel_RND"/>
    <property type="match status" value="1"/>
</dbReference>
<evidence type="ECO:0000259" key="7">
    <source>
        <dbReference type="Pfam" id="PF25967"/>
    </source>
</evidence>
<dbReference type="AlphaFoldDB" id="A0A9D1UY27"/>
<protein>
    <submittedName>
        <fullName evidence="8">Efflux RND transporter periplasmic adaptor subunit</fullName>
    </submittedName>
</protein>
<feature type="chain" id="PRO_5039373599" evidence="4">
    <location>
        <begin position="26"/>
        <end position="394"/>
    </location>
</feature>